<name>A0A2J6QBB8_9HELO</name>
<feature type="compositionally biased region" description="Polar residues" evidence="1">
    <location>
        <begin position="254"/>
        <end position="263"/>
    </location>
</feature>
<protein>
    <submittedName>
        <fullName evidence="2">Uncharacterized protein</fullName>
    </submittedName>
</protein>
<feature type="region of interest" description="Disordered" evidence="1">
    <location>
        <begin position="216"/>
        <end position="286"/>
    </location>
</feature>
<evidence type="ECO:0000313" key="2">
    <source>
        <dbReference type="EMBL" id="PMD23545.1"/>
    </source>
</evidence>
<proteinExistence type="predicted"/>
<sequence>MTSADYPLPIAQLFPVQIFGIASPDKVVLQGPNLRHGDARPAPFLCLWLCLVFAVWAEDSRQSGEQQRAARGTNPAGEGDANAMRALLALTGSCQTCLLSAPKHTSHVAAVRGWLCRCFNEQACLDDGKKVGPVGPLGHHRCERRPASAKGSGVSGEGMQPAQAKCANRPTPEQAMDHLSLIAPLFPARAQCCVARRGKMASAAFFLMGWRGLPLPTKTSLSDRRSRTKAAIPQTAKRRGKKATAADPPAQPARTRQSPSTPQLAPFVYVEPPPPRPGRIPQITTGDILFLSTG</sequence>
<dbReference type="EMBL" id="KZ613474">
    <property type="protein sequence ID" value="PMD23545.1"/>
    <property type="molecule type" value="Genomic_DNA"/>
</dbReference>
<gene>
    <name evidence="2" type="ORF">NA56DRAFT_700936</name>
</gene>
<evidence type="ECO:0000256" key="1">
    <source>
        <dbReference type="SAM" id="MobiDB-lite"/>
    </source>
</evidence>
<evidence type="ECO:0000313" key="3">
    <source>
        <dbReference type="Proteomes" id="UP000235672"/>
    </source>
</evidence>
<accession>A0A2J6QBB8</accession>
<dbReference type="Proteomes" id="UP000235672">
    <property type="component" value="Unassembled WGS sequence"/>
</dbReference>
<keyword evidence="3" id="KW-1185">Reference proteome</keyword>
<reference evidence="2 3" key="1">
    <citation type="submission" date="2016-05" db="EMBL/GenBank/DDBJ databases">
        <title>A degradative enzymes factory behind the ericoid mycorrhizal symbiosis.</title>
        <authorList>
            <consortium name="DOE Joint Genome Institute"/>
            <person name="Martino E."/>
            <person name="Morin E."/>
            <person name="Grelet G."/>
            <person name="Kuo A."/>
            <person name="Kohler A."/>
            <person name="Daghino S."/>
            <person name="Barry K."/>
            <person name="Choi C."/>
            <person name="Cichocki N."/>
            <person name="Clum A."/>
            <person name="Copeland A."/>
            <person name="Hainaut M."/>
            <person name="Haridas S."/>
            <person name="Labutti K."/>
            <person name="Lindquist E."/>
            <person name="Lipzen A."/>
            <person name="Khouja H.-R."/>
            <person name="Murat C."/>
            <person name="Ohm R."/>
            <person name="Olson A."/>
            <person name="Spatafora J."/>
            <person name="Veneault-Fourrey C."/>
            <person name="Henrissat B."/>
            <person name="Grigoriev I."/>
            <person name="Martin F."/>
            <person name="Perotto S."/>
        </authorList>
    </citation>
    <scope>NUCLEOTIDE SEQUENCE [LARGE SCALE GENOMIC DNA]</scope>
    <source>
        <strain evidence="2 3">UAMH 7357</strain>
    </source>
</reference>
<feature type="region of interest" description="Disordered" evidence="1">
    <location>
        <begin position="142"/>
        <end position="165"/>
    </location>
</feature>
<organism evidence="2 3">
    <name type="scientific">Hyaloscypha hepaticicola</name>
    <dbReference type="NCBI Taxonomy" id="2082293"/>
    <lineage>
        <taxon>Eukaryota</taxon>
        <taxon>Fungi</taxon>
        <taxon>Dikarya</taxon>
        <taxon>Ascomycota</taxon>
        <taxon>Pezizomycotina</taxon>
        <taxon>Leotiomycetes</taxon>
        <taxon>Helotiales</taxon>
        <taxon>Hyaloscyphaceae</taxon>
        <taxon>Hyaloscypha</taxon>
    </lineage>
</organism>
<dbReference type="AlphaFoldDB" id="A0A2J6QBB8"/>